<dbReference type="Proteomes" id="UP001551482">
    <property type="component" value="Unassembled WGS sequence"/>
</dbReference>
<protein>
    <submittedName>
        <fullName evidence="3">Thioesterase family protein</fullName>
    </submittedName>
</protein>
<reference evidence="3 4" key="1">
    <citation type="submission" date="2024-06" db="EMBL/GenBank/DDBJ databases">
        <title>The Natural Products Discovery Center: Release of the First 8490 Sequenced Strains for Exploring Actinobacteria Biosynthetic Diversity.</title>
        <authorList>
            <person name="Kalkreuter E."/>
            <person name="Kautsar S.A."/>
            <person name="Yang D."/>
            <person name="Bader C.D."/>
            <person name="Teijaro C.N."/>
            <person name="Fluegel L."/>
            <person name="Davis C.M."/>
            <person name="Simpson J.R."/>
            <person name="Lauterbach L."/>
            <person name="Steele A.D."/>
            <person name="Gui C."/>
            <person name="Meng S."/>
            <person name="Li G."/>
            <person name="Viehrig K."/>
            <person name="Ye F."/>
            <person name="Su P."/>
            <person name="Kiefer A.F."/>
            <person name="Nichols A."/>
            <person name="Cepeda A.J."/>
            <person name="Yan W."/>
            <person name="Fan B."/>
            <person name="Jiang Y."/>
            <person name="Adhikari A."/>
            <person name="Zheng C.-J."/>
            <person name="Schuster L."/>
            <person name="Cowan T.M."/>
            <person name="Smanski M.J."/>
            <person name="Chevrette M.G."/>
            <person name="De Carvalho L.P.S."/>
            <person name="Shen B."/>
        </authorList>
    </citation>
    <scope>NUCLEOTIDE SEQUENCE [LARGE SCALE GENOMIC DNA]</scope>
    <source>
        <strain evidence="3 4">NPDC048946</strain>
    </source>
</reference>
<dbReference type="PANTHER" id="PTHR38110:SF1">
    <property type="entry name" value="THIOESTERASE DOMAIN-CONTAINING PROTEIN"/>
    <property type="match status" value="1"/>
</dbReference>
<dbReference type="InterPro" id="IPR052389">
    <property type="entry name" value="Sec_Metab_Biosynth-Assoc"/>
</dbReference>
<keyword evidence="4" id="KW-1185">Reference proteome</keyword>
<evidence type="ECO:0000313" key="3">
    <source>
        <dbReference type="EMBL" id="MEU8137262.1"/>
    </source>
</evidence>
<dbReference type="PANTHER" id="PTHR38110">
    <property type="entry name" value="CHROMOSOME 23, WHOLE GENOME SHOTGUN SEQUENCE"/>
    <property type="match status" value="1"/>
</dbReference>
<feature type="domain" description="Acyl-CoA thioesterase-like C-terminal" evidence="2">
    <location>
        <begin position="162"/>
        <end position="280"/>
    </location>
</feature>
<dbReference type="SUPFAM" id="SSF54637">
    <property type="entry name" value="Thioesterase/thiol ester dehydrase-isomerase"/>
    <property type="match status" value="2"/>
</dbReference>
<accession>A0ABV3DP70</accession>
<name>A0ABV3DP70_9ACTN</name>
<organism evidence="3 4">
    <name type="scientific">Streptodolium elevatio</name>
    <dbReference type="NCBI Taxonomy" id="3157996"/>
    <lineage>
        <taxon>Bacteria</taxon>
        <taxon>Bacillati</taxon>
        <taxon>Actinomycetota</taxon>
        <taxon>Actinomycetes</taxon>
        <taxon>Kitasatosporales</taxon>
        <taxon>Streptomycetaceae</taxon>
        <taxon>Streptodolium</taxon>
    </lineage>
</organism>
<dbReference type="RefSeq" id="WP_358358904.1">
    <property type="nucleotide sequence ID" value="NZ_JBEZFP010000083.1"/>
</dbReference>
<gene>
    <name evidence="3" type="ORF">AB0C36_27565</name>
</gene>
<feature type="domain" description="Acyl-CoA thioesterase-like N-terminal HotDog" evidence="1">
    <location>
        <begin position="37"/>
        <end position="123"/>
    </location>
</feature>
<dbReference type="InterPro" id="IPR049449">
    <property type="entry name" value="TesB_ACOT8-like_N"/>
</dbReference>
<dbReference type="InterPro" id="IPR049450">
    <property type="entry name" value="ACOT8-like_C"/>
</dbReference>
<dbReference type="Pfam" id="PF13622">
    <property type="entry name" value="4HBT_3"/>
    <property type="match status" value="1"/>
</dbReference>
<dbReference type="Gene3D" id="2.40.160.210">
    <property type="entry name" value="Acyl-CoA thioesterase, double hotdog domain"/>
    <property type="match status" value="1"/>
</dbReference>
<proteinExistence type="predicted"/>
<dbReference type="InterPro" id="IPR029069">
    <property type="entry name" value="HotDog_dom_sf"/>
</dbReference>
<dbReference type="Pfam" id="PF20789">
    <property type="entry name" value="4HBT_3C"/>
    <property type="match status" value="1"/>
</dbReference>
<dbReference type="EMBL" id="JBEZFP010000083">
    <property type="protein sequence ID" value="MEU8137262.1"/>
    <property type="molecule type" value="Genomic_DNA"/>
</dbReference>
<evidence type="ECO:0000313" key="4">
    <source>
        <dbReference type="Proteomes" id="UP001551482"/>
    </source>
</evidence>
<sequence length="301" mass="30867">MAGFATATAVAPAAGTATTEADDSLGTAGGAYTVDLDPVWTIGGKPNGGYLLAAMGRAALAEAAASGAGHVHPLTASASYVGAPEPGKAEVHVELLRVGRTVTQAHARLVQNGRICIEAAFTLGTLAEDTEPWWGVNPPAPLPAREHLMRIPAHEPTSGMSLPIMDEVVLELDPAGLGFAVGAPGGTGEFSGLVHFADGHPADPLSLLFIADVLPPVTMDLGAMGWMPTLQLTVYVRAVPAAGPLTVRHHARLIEAGLMDEVCEIWDARGRLVAQSTQLAAARLPDSGPAGRAVQEAAADR</sequence>
<evidence type="ECO:0000259" key="2">
    <source>
        <dbReference type="Pfam" id="PF20789"/>
    </source>
</evidence>
<dbReference type="InterPro" id="IPR042171">
    <property type="entry name" value="Acyl-CoA_hotdog"/>
</dbReference>
<evidence type="ECO:0000259" key="1">
    <source>
        <dbReference type="Pfam" id="PF13622"/>
    </source>
</evidence>
<comment type="caution">
    <text evidence="3">The sequence shown here is derived from an EMBL/GenBank/DDBJ whole genome shotgun (WGS) entry which is preliminary data.</text>
</comment>